<dbReference type="SUPFAM" id="SSF53448">
    <property type="entry name" value="Nucleotide-diphospho-sugar transferases"/>
    <property type="match status" value="1"/>
</dbReference>
<name>B1FNZ8_9BURK</name>
<evidence type="ECO:0000313" key="3">
    <source>
        <dbReference type="Proteomes" id="UP000005463"/>
    </source>
</evidence>
<protein>
    <recommendedName>
        <fullName evidence="4">Glycosyltransferase sugar-binding region containing DXD motif</fullName>
    </recommendedName>
</protein>
<dbReference type="PANTHER" id="PTHR32385:SF15">
    <property type="entry name" value="INOSITOL PHOSPHOCERAMIDE MANNOSYLTRANSFERASE 1"/>
    <property type="match status" value="1"/>
</dbReference>
<dbReference type="GO" id="GO:0016020">
    <property type="term" value="C:membrane"/>
    <property type="evidence" value="ECO:0007669"/>
    <property type="project" value="GOC"/>
</dbReference>
<dbReference type="GO" id="GO:0051999">
    <property type="term" value="P:mannosyl-inositol phosphorylceramide biosynthetic process"/>
    <property type="evidence" value="ECO:0007669"/>
    <property type="project" value="TreeGrafter"/>
</dbReference>
<dbReference type="GO" id="GO:0000030">
    <property type="term" value="F:mannosyltransferase activity"/>
    <property type="evidence" value="ECO:0007669"/>
    <property type="project" value="TreeGrafter"/>
</dbReference>
<sequence>MTSDCLIPNPSLTYSVKIPIDGVERDPDGRYRVMLDGERRVVAFHAELNRWFLIEPSNTAPYGHVLTLPIRRTPSRCWKRDDGQTLRADTASSYHEVHLPTPIGVPPNAAAIPRILHFIWVGNAPIPDALAQRIIRNARHCPGFQVRLYIDTMDIAAQQKLTQQFGPMSGIALVDLHDDEDFHGFLQTSLGKHYRHFASPAGNNYSAAADILRAYLLHREGGIYMDVDDTVSHPVAAHYDLRAAPDDVLLNRMVTVKEYGFNGYPYSNFACQPDNPVIAMLLEEMTRRLSNARHFLQQPRPWKAASDSNRAALLAYISKIFELVGPKVFNDVLQACRPDYYFIERDLISAYQIVTVSPSEPRLVVDRYFDAMHTAKAFYLPFAEPEFNVDIGSAHSWNPTQPQTTLHR</sequence>
<keyword evidence="1" id="KW-0808">Transferase</keyword>
<gene>
    <name evidence="2" type="ORF">BamIOP4010DRAFT_5759</name>
</gene>
<comment type="caution">
    <text evidence="2">The sequence shown here is derived from an EMBL/GenBank/DDBJ whole genome shotgun (WGS) entry which is preliminary data.</text>
</comment>
<proteinExistence type="predicted"/>
<dbReference type="RefSeq" id="WP_006754916.1">
    <property type="nucleotide sequence ID" value="NZ_ABLC01000249.1"/>
</dbReference>
<dbReference type="AlphaFoldDB" id="B1FNZ8"/>
<accession>B1FNZ8</accession>
<evidence type="ECO:0000313" key="2">
    <source>
        <dbReference type="EMBL" id="EDT00723.1"/>
    </source>
</evidence>
<dbReference type="PANTHER" id="PTHR32385">
    <property type="entry name" value="MANNOSYL PHOSPHORYLINOSITOL CERAMIDE SYNTHASE"/>
    <property type="match status" value="1"/>
</dbReference>
<evidence type="ECO:0000256" key="1">
    <source>
        <dbReference type="ARBA" id="ARBA00022679"/>
    </source>
</evidence>
<dbReference type="Proteomes" id="UP000005463">
    <property type="component" value="Unassembled WGS sequence"/>
</dbReference>
<dbReference type="EMBL" id="ABLC01000249">
    <property type="protein sequence ID" value="EDT00723.1"/>
    <property type="molecule type" value="Genomic_DNA"/>
</dbReference>
<evidence type="ECO:0008006" key="4">
    <source>
        <dbReference type="Google" id="ProtNLM"/>
    </source>
</evidence>
<reference evidence="2 3" key="1">
    <citation type="submission" date="2008-03" db="EMBL/GenBank/DDBJ databases">
        <title>Sequencing of the draft genome and assembly of Burkholderia ambifaria IOP40-10.</title>
        <authorList>
            <consortium name="US DOE Joint Genome Institute (JGI-PGF)"/>
            <person name="Copeland A."/>
            <person name="Lucas S."/>
            <person name="Lapidus A."/>
            <person name="Glavina del Rio T."/>
            <person name="Dalin E."/>
            <person name="Tice H."/>
            <person name="Bruce D."/>
            <person name="Goodwin L."/>
            <person name="Pitluck S."/>
            <person name="Larimer F."/>
            <person name="Land M.L."/>
            <person name="Hauser L."/>
            <person name="Tiedje J."/>
            <person name="Richardson P."/>
        </authorList>
    </citation>
    <scope>NUCLEOTIDE SEQUENCE [LARGE SCALE GENOMIC DNA]</scope>
    <source>
        <strain evidence="2 3">IOP40-10</strain>
    </source>
</reference>
<dbReference type="Gene3D" id="3.90.550.20">
    <property type="match status" value="1"/>
</dbReference>
<dbReference type="InterPro" id="IPR029044">
    <property type="entry name" value="Nucleotide-diphossugar_trans"/>
</dbReference>
<dbReference type="Pfam" id="PF04488">
    <property type="entry name" value="Gly_transf_sug"/>
    <property type="match status" value="1"/>
</dbReference>
<dbReference type="PATRIC" id="fig|396596.7.peg.1509"/>
<dbReference type="InterPro" id="IPR007577">
    <property type="entry name" value="GlycoTrfase_DXD_sugar-bd_CS"/>
</dbReference>
<organism evidence="2 3">
    <name type="scientific">Burkholderia ambifaria IOP40-10</name>
    <dbReference type="NCBI Taxonomy" id="396596"/>
    <lineage>
        <taxon>Bacteria</taxon>
        <taxon>Pseudomonadati</taxon>
        <taxon>Pseudomonadota</taxon>
        <taxon>Betaproteobacteria</taxon>
        <taxon>Burkholderiales</taxon>
        <taxon>Burkholderiaceae</taxon>
        <taxon>Burkholderia</taxon>
        <taxon>Burkholderia cepacia complex</taxon>
    </lineage>
</organism>
<dbReference type="InterPro" id="IPR051706">
    <property type="entry name" value="Glycosyltransferase_domain"/>
</dbReference>